<dbReference type="HOGENOM" id="CLU_1533643_0_0_1"/>
<dbReference type="KEGG" id="tmn:UCRPA7_2638"/>
<accession>R8BR68</accession>
<evidence type="ECO:0000313" key="1">
    <source>
        <dbReference type="EMBL" id="EOO01842.1"/>
    </source>
</evidence>
<dbReference type="Proteomes" id="UP000014074">
    <property type="component" value="Unassembled WGS sequence"/>
</dbReference>
<name>R8BR68_PHAM7</name>
<dbReference type="RefSeq" id="XP_007913413.1">
    <property type="nucleotide sequence ID" value="XM_007915222.1"/>
</dbReference>
<gene>
    <name evidence="1" type="ORF">UCRPA7_2638</name>
</gene>
<protein>
    <submittedName>
        <fullName evidence="1">Uncharacterized protein</fullName>
    </submittedName>
</protein>
<dbReference type="AlphaFoldDB" id="R8BR68"/>
<keyword evidence="2" id="KW-1185">Reference proteome</keyword>
<proteinExistence type="predicted"/>
<dbReference type="EMBL" id="KB932956">
    <property type="protein sequence ID" value="EOO01842.1"/>
    <property type="molecule type" value="Genomic_DNA"/>
</dbReference>
<sequence length="191" mass="21526">MAELLGLIPAGLNIASTIVQFAIAIRDGKLSDNRDARKFADYLERLVEALQNLGCLREDADDRITRTFRSEVMSKERRGWATLHKINVTLVPLDNRDKQRRKKVFMNFLTGNAGREVDEANGILVQHILEVKECHRDLNHALVDINRTDSLTNISAITLSQFTSTSTLQQPKFWPLIEDLISGPAADAFQP</sequence>
<organism evidence="1 2">
    <name type="scientific">Phaeoacremonium minimum (strain UCR-PA7)</name>
    <name type="common">Esca disease fungus</name>
    <name type="synonym">Togninia minima</name>
    <dbReference type="NCBI Taxonomy" id="1286976"/>
    <lineage>
        <taxon>Eukaryota</taxon>
        <taxon>Fungi</taxon>
        <taxon>Dikarya</taxon>
        <taxon>Ascomycota</taxon>
        <taxon>Pezizomycotina</taxon>
        <taxon>Sordariomycetes</taxon>
        <taxon>Sordariomycetidae</taxon>
        <taxon>Togniniales</taxon>
        <taxon>Togniniaceae</taxon>
        <taxon>Phaeoacremonium</taxon>
    </lineage>
</organism>
<reference evidence="2" key="1">
    <citation type="journal article" date="2013" name="Genome Announc.">
        <title>Draft genome sequence of the ascomycete Phaeoacremonium aleophilum strain UCR-PA7, a causal agent of the esca disease complex in grapevines.</title>
        <authorList>
            <person name="Blanco-Ulate B."/>
            <person name="Rolshausen P."/>
            <person name="Cantu D."/>
        </authorList>
    </citation>
    <scope>NUCLEOTIDE SEQUENCE [LARGE SCALE GENOMIC DNA]</scope>
    <source>
        <strain evidence="2">UCR-PA7</strain>
    </source>
</reference>
<evidence type="ECO:0000313" key="2">
    <source>
        <dbReference type="Proteomes" id="UP000014074"/>
    </source>
</evidence>
<dbReference type="GeneID" id="19322907"/>